<evidence type="ECO:0000259" key="11">
    <source>
        <dbReference type="PROSITE" id="PS51855"/>
    </source>
</evidence>
<dbReference type="FunFam" id="3.40.140.20:FF:000002">
    <property type="entry name" value="Bifunctional purine biosynthesis protein PurH"/>
    <property type="match status" value="1"/>
</dbReference>
<evidence type="ECO:0000313" key="12">
    <source>
        <dbReference type="EMBL" id="CEK09659.1"/>
    </source>
</evidence>
<dbReference type="Gene3D" id="3.40.50.1380">
    <property type="entry name" value="Methylglyoxal synthase-like domain"/>
    <property type="match status" value="1"/>
</dbReference>
<dbReference type="EC" id="2.1.2.3" evidence="10"/>
<dbReference type="Pfam" id="PF02142">
    <property type="entry name" value="MGS"/>
    <property type="match status" value="1"/>
</dbReference>
<dbReference type="SMART" id="SM00851">
    <property type="entry name" value="MGS"/>
    <property type="match status" value="1"/>
</dbReference>
<organism evidence="12 13">
    <name type="scientific">Legionella hackeliae</name>
    <dbReference type="NCBI Taxonomy" id="449"/>
    <lineage>
        <taxon>Bacteria</taxon>
        <taxon>Pseudomonadati</taxon>
        <taxon>Pseudomonadota</taxon>
        <taxon>Gammaproteobacteria</taxon>
        <taxon>Legionellales</taxon>
        <taxon>Legionellaceae</taxon>
        <taxon>Legionella</taxon>
    </lineage>
</organism>
<dbReference type="PIRSF" id="PIRSF000414">
    <property type="entry name" value="AICARFT_IMPCHas"/>
    <property type="match status" value="1"/>
</dbReference>
<dbReference type="PROSITE" id="PS51855">
    <property type="entry name" value="MGS"/>
    <property type="match status" value="1"/>
</dbReference>
<dbReference type="FunFam" id="3.40.50.1380:FF:000001">
    <property type="entry name" value="Bifunctional purine biosynthesis protein PurH"/>
    <property type="match status" value="1"/>
</dbReference>
<evidence type="ECO:0000256" key="6">
    <source>
        <dbReference type="ARBA" id="ARBA00022801"/>
    </source>
</evidence>
<dbReference type="EMBL" id="LN681225">
    <property type="protein sequence ID" value="CEK09659.1"/>
    <property type="molecule type" value="Genomic_DNA"/>
</dbReference>
<comment type="domain">
    <text evidence="10">The IMP cyclohydrolase activity resides in the N-terminal region.</text>
</comment>
<comment type="catalytic activity">
    <reaction evidence="9 10">
        <text>IMP + H2O = 5-formamido-1-(5-phospho-D-ribosyl)imidazole-4-carboxamide</text>
        <dbReference type="Rhea" id="RHEA:18445"/>
        <dbReference type="ChEBI" id="CHEBI:15377"/>
        <dbReference type="ChEBI" id="CHEBI:58053"/>
        <dbReference type="ChEBI" id="CHEBI:58467"/>
        <dbReference type="EC" id="3.5.4.10"/>
    </reaction>
</comment>
<dbReference type="Proteomes" id="UP000032803">
    <property type="component" value="Chromosome I"/>
</dbReference>
<reference evidence="13" key="1">
    <citation type="submission" date="2014-09" db="EMBL/GenBank/DDBJ databases">
        <authorList>
            <person name="Gomez-Valero L."/>
        </authorList>
    </citation>
    <scope>NUCLEOTIDE SEQUENCE [LARGE SCALE GENOMIC DNA]</scope>
    <source>
        <strain evidence="13">ATCC35250</strain>
    </source>
</reference>
<name>A0A0A8USD1_LEGHA</name>
<dbReference type="KEGG" id="lha:LHA_0566"/>
<dbReference type="FunFam" id="3.40.140.20:FF:000001">
    <property type="entry name" value="Bifunctional purine biosynthesis protein PurH"/>
    <property type="match status" value="1"/>
</dbReference>
<dbReference type="GO" id="GO:0003937">
    <property type="term" value="F:IMP cyclohydrolase activity"/>
    <property type="evidence" value="ECO:0007669"/>
    <property type="project" value="UniProtKB-UniRule"/>
</dbReference>
<keyword evidence="7 10" id="KW-0511">Multifunctional enzyme</keyword>
<dbReference type="EC" id="3.5.4.10" evidence="10"/>
<dbReference type="CDD" id="cd01421">
    <property type="entry name" value="IMPCH"/>
    <property type="match status" value="1"/>
</dbReference>
<evidence type="ECO:0000256" key="9">
    <source>
        <dbReference type="ARBA" id="ARBA00050687"/>
    </source>
</evidence>
<comment type="similarity">
    <text evidence="3 10">Belongs to the PurH family.</text>
</comment>
<dbReference type="GO" id="GO:0005829">
    <property type="term" value="C:cytosol"/>
    <property type="evidence" value="ECO:0007669"/>
    <property type="project" value="TreeGrafter"/>
</dbReference>
<comment type="pathway">
    <text evidence="1 10">Purine metabolism; IMP biosynthesis via de novo pathway; IMP from 5-formamido-1-(5-phospho-D-ribosyl)imidazole-4-carboxamide: step 1/1.</text>
</comment>
<comment type="pathway">
    <text evidence="2 10">Purine metabolism; IMP biosynthesis via de novo pathway; 5-formamido-1-(5-phospho-D-ribosyl)imidazole-4-carboxamide from 5-amino-1-(5-phospho-D-ribosyl)imidazole-4-carboxamide (10-formyl THF route): step 1/1.</text>
</comment>
<gene>
    <name evidence="10 12" type="primary">purH</name>
    <name evidence="12" type="ORF">LHA_0566</name>
</gene>
<dbReference type="GO" id="GO:0004643">
    <property type="term" value="F:phosphoribosylaminoimidazolecarboxamide formyltransferase activity"/>
    <property type="evidence" value="ECO:0007669"/>
    <property type="project" value="UniProtKB-UniRule"/>
</dbReference>
<comment type="catalytic activity">
    <reaction evidence="8 10">
        <text>(6R)-10-formyltetrahydrofolate + 5-amino-1-(5-phospho-beta-D-ribosyl)imidazole-4-carboxamide = 5-formamido-1-(5-phospho-D-ribosyl)imidazole-4-carboxamide + (6S)-5,6,7,8-tetrahydrofolate</text>
        <dbReference type="Rhea" id="RHEA:22192"/>
        <dbReference type="ChEBI" id="CHEBI:57453"/>
        <dbReference type="ChEBI" id="CHEBI:58467"/>
        <dbReference type="ChEBI" id="CHEBI:58475"/>
        <dbReference type="ChEBI" id="CHEBI:195366"/>
        <dbReference type="EC" id="2.1.2.3"/>
    </reaction>
</comment>
<dbReference type="UniPathway" id="UPA00074">
    <property type="reaction ID" value="UER00133"/>
</dbReference>
<evidence type="ECO:0000256" key="10">
    <source>
        <dbReference type="HAMAP-Rule" id="MF_00139"/>
    </source>
</evidence>
<dbReference type="SMART" id="SM00798">
    <property type="entry name" value="AICARFT_IMPCHas"/>
    <property type="match status" value="1"/>
</dbReference>
<dbReference type="InterPro" id="IPR024051">
    <property type="entry name" value="AICAR_Tfase_dup_dom_sf"/>
</dbReference>
<dbReference type="InterPro" id="IPR036914">
    <property type="entry name" value="MGS-like_dom_sf"/>
</dbReference>
<dbReference type="SUPFAM" id="SSF52335">
    <property type="entry name" value="Methylglyoxal synthase-like"/>
    <property type="match status" value="1"/>
</dbReference>
<dbReference type="PANTHER" id="PTHR11692:SF0">
    <property type="entry name" value="BIFUNCTIONAL PURINE BIOSYNTHESIS PROTEIN ATIC"/>
    <property type="match status" value="1"/>
</dbReference>
<dbReference type="Pfam" id="PF01808">
    <property type="entry name" value="AICARFT_IMPCHas"/>
    <property type="match status" value="1"/>
</dbReference>
<sequence length="530" mass="58042">MTMSDREYVPFHPKRALLSVSDKRGIAKLAKTLHEKGVELVATGNTAALLQEHHLPVTDVSACTQFPEMLDGRVKTLHPAIHAGLLARGQADEVTLHEYQIQRFDLLIVNLYPFEQTISHPDCDFQKAIENIDIGGPAMIRAAAKNHEHVFAIVSPNDYDELETYVSSKKVPQNWGFLLARKAFAHTAAYDAAIANYLGTLNDVKEPSGFPSILTCQFKKQYELRYGENPHQQAIFYRDKNPPEGSLATAQTIQGKQLSYNNLLDADAAFDCVRSFPQDAVTCVIVKHGNPCGVAIGETPAEAYLRAFQADPVSSYGGILAFNQTIDKKTAQSILEKQFAEVIIGPAISDEAIAIFAKKPAMRVLITGTWQKQHASKLDMRTIHGGLLVQEHDDHLINSNDLTIVTEKQPSPQEMQDLLFAWIIAKHVKSNAIVIAKNAATIGIGPGQTSRVMSTRIALWQAQEAGFTTTAAVLASDAFIPFPDNIEMAASAGIRAIIQPGGSIRDEQVIAAANAKGIAMVFTGYRHFKH</sequence>
<dbReference type="NCBIfam" id="TIGR00355">
    <property type="entry name" value="purH"/>
    <property type="match status" value="1"/>
</dbReference>
<dbReference type="GO" id="GO:0006189">
    <property type="term" value="P:'de novo' IMP biosynthetic process"/>
    <property type="evidence" value="ECO:0007669"/>
    <property type="project" value="UniProtKB-UniRule"/>
</dbReference>
<evidence type="ECO:0000256" key="1">
    <source>
        <dbReference type="ARBA" id="ARBA00004844"/>
    </source>
</evidence>
<keyword evidence="6 10" id="KW-0378">Hydrolase</keyword>
<dbReference type="Gene3D" id="3.40.140.20">
    <property type="match status" value="2"/>
</dbReference>
<dbReference type="InterPro" id="IPR011607">
    <property type="entry name" value="MGS-like_dom"/>
</dbReference>
<proteinExistence type="inferred from homology"/>
<evidence type="ECO:0000256" key="7">
    <source>
        <dbReference type="ARBA" id="ARBA00023268"/>
    </source>
</evidence>
<dbReference type="NCBIfam" id="NF002049">
    <property type="entry name" value="PRK00881.1"/>
    <property type="match status" value="1"/>
</dbReference>
<protein>
    <recommendedName>
        <fullName evidence="10">Bifunctional purine biosynthesis protein PurH</fullName>
    </recommendedName>
    <domain>
        <recommendedName>
            <fullName evidence="10">Phosphoribosylaminoimidazolecarboxamide formyltransferase</fullName>
            <ecNumber evidence="10">2.1.2.3</ecNumber>
        </recommendedName>
        <alternativeName>
            <fullName evidence="10">AICAR transformylase</fullName>
        </alternativeName>
    </domain>
    <domain>
        <recommendedName>
            <fullName evidence="10">IMP cyclohydrolase</fullName>
            <ecNumber evidence="10">3.5.4.10</ecNumber>
        </recommendedName>
        <alternativeName>
            <fullName evidence="10">ATIC</fullName>
        </alternativeName>
        <alternativeName>
            <fullName evidence="10">IMP synthase</fullName>
        </alternativeName>
        <alternativeName>
            <fullName evidence="10">Inosinicase</fullName>
        </alternativeName>
    </domain>
</protein>
<dbReference type="PANTHER" id="PTHR11692">
    <property type="entry name" value="BIFUNCTIONAL PURINE BIOSYNTHESIS PROTEIN PURH"/>
    <property type="match status" value="1"/>
</dbReference>
<evidence type="ECO:0000313" key="13">
    <source>
        <dbReference type="Proteomes" id="UP000032803"/>
    </source>
</evidence>
<dbReference type="HOGENOM" id="CLU_016316_5_2_6"/>
<feature type="domain" description="MGS-like" evidence="11">
    <location>
        <begin position="7"/>
        <end position="154"/>
    </location>
</feature>
<dbReference type="InterPro" id="IPR016193">
    <property type="entry name" value="Cytidine_deaminase-like"/>
</dbReference>
<evidence type="ECO:0000256" key="2">
    <source>
        <dbReference type="ARBA" id="ARBA00004954"/>
    </source>
</evidence>
<evidence type="ECO:0000256" key="3">
    <source>
        <dbReference type="ARBA" id="ARBA00007667"/>
    </source>
</evidence>
<dbReference type="InterPro" id="IPR002695">
    <property type="entry name" value="PurH-like"/>
</dbReference>
<dbReference type="SUPFAM" id="SSF53927">
    <property type="entry name" value="Cytidine deaminase-like"/>
    <property type="match status" value="1"/>
</dbReference>
<evidence type="ECO:0000256" key="5">
    <source>
        <dbReference type="ARBA" id="ARBA00022755"/>
    </source>
</evidence>
<dbReference type="HAMAP" id="MF_00139">
    <property type="entry name" value="PurH"/>
    <property type="match status" value="1"/>
</dbReference>
<evidence type="ECO:0000256" key="8">
    <source>
        <dbReference type="ARBA" id="ARBA00050488"/>
    </source>
</evidence>
<keyword evidence="4 10" id="KW-0808">Transferase</keyword>
<dbReference type="STRING" id="449.LHA_0566"/>
<accession>A0A0A8USD1</accession>
<keyword evidence="13" id="KW-1185">Reference proteome</keyword>
<keyword evidence="5 10" id="KW-0658">Purine biosynthesis</keyword>
<evidence type="ECO:0000256" key="4">
    <source>
        <dbReference type="ARBA" id="ARBA00022679"/>
    </source>
</evidence>
<dbReference type="AlphaFoldDB" id="A0A0A8USD1"/>